<dbReference type="Pfam" id="PF20431">
    <property type="entry name" value="E_motif"/>
    <property type="match status" value="1"/>
</dbReference>
<dbReference type="Pfam" id="PF20430">
    <property type="entry name" value="Eplus_motif"/>
    <property type="match status" value="1"/>
</dbReference>
<evidence type="ECO:0000256" key="3">
    <source>
        <dbReference type="PROSITE-ProRule" id="PRU00708"/>
    </source>
</evidence>
<dbReference type="PROSITE" id="PS51375">
    <property type="entry name" value="PPR"/>
    <property type="match status" value="4"/>
</dbReference>
<evidence type="ECO:0000313" key="4">
    <source>
        <dbReference type="EMBL" id="VFQ71720.1"/>
    </source>
</evidence>
<keyword evidence="5" id="KW-1185">Reference proteome</keyword>
<dbReference type="Gene3D" id="1.25.40.10">
    <property type="entry name" value="Tetratricopeptide repeat domain"/>
    <property type="match status" value="5"/>
</dbReference>
<evidence type="ECO:0000256" key="1">
    <source>
        <dbReference type="ARBA" id="ARBA00022737"/>
    </source>
</evidence>
<dbReference type="AlphaFoldDB" id="A0A484L610"/>
<accession>A0A484L610</accession>
<feature type="repeat" description="PPR" evidence="3">
    <location>
        <begin position="517"/>
        <end position="551"/>
    </location>
</feature>
<dbReference type="PANTHER" id="PTHR47926:SF342">
    <property type="entry name" value="TETRATRICOPEPTIDE-LIKE HELICAL DOMAIN-CONTAINING PROTEIN-RELATED"/>
    <property type="match status" value="1"/>
</dbReference>
<dbReference type="InterPro" id="IPR046849">
    <property type="entry name" value="E2_motif"/>
</dbReference>
<dbReference type="PANTHER" id="PTHR47926">
    <property type="entry name" value="PENTATRICOPEPTIDE REPEAT-CONTAINING PROTEIN"/>
    <property type="match status" value="1"/>
</dbReference>
<reference evidence="4 5" key="1">
    <citation type="submission" date="2018-04" db="EMBL/GenBank/DDBJ databases">
        <authorList>
            <person name="Vogel A."/>
        </authorList>
    </citation>
    <scope>NUCLEOTIDE SEQUENCE [LARGE SCALE GENOMIC DNA]</scope>
</reference>
<dbReference type="FunFam" id="1.25.40.10:FF:000344">
    <property type="entry name" value="Pentatricopeptide repeat-containing protein"/>
    <property type="match status" value="1"/>
</dbReference>
<dbReference type="NCBIfam" id="TIGR00756">
    <property type="entry name" value="PPR"/>
    <property type="match status" value="6"/>
</dbReference>
<dbReference type="GO" id="GO:0005737">
    <property type="term" value="C:cytoplasm"/>
    <property type="evidence" value="ECO:0007669"/>
    <property type="project" value="UniProtKB-ARBA"/>
</dbReference>
<comment type="similarity">
    <text evidence="2">Belongs to the PPR family. PCMP-E subfamily.</text>
</comment>
<dbReference type="OrthoDB" id="185373at2759"/>
<feature type="repeat" description="PPR" evidence="3">
    <location>
        <begin position="112"/>
        <end position="146"/>
    </location>
</feature>
<keyword evidence="1" id="KW-0677">Repeat</keyword>
<dbReference type="Pfam" id="PF01535">
    <property type="entry name" value="PPR"/>
    <property type="match status" value="5"/>
</dbReference>
<dbReference type="InterPro" id="IPR046848">
    <property type="entry name" value="E_motif"/>
</dbReference>
<feature type="repeat" description="PPR" evidence="3">
    <location>
        <begin position="410"/>
        <end position="444"/>
    </location>
</feature>
<organism evidence="4 5">
    <name type="scientific">Cuscuta campestris</name>
    <dbReference type="NCBI Taxonomy" id="132261"/>
    <lineage>
        <taxon>Eukaryota</taxon>
        <taxon>Viridiplantae</taxon>
        <taxon>Streptophyta</taxon>
        <taxon>Embryophyta</taxon>
        <taxon>Tracheophyta</taxon>
        <taxon>Spermatophyta</taxon>
        <taxon>Magnoliopsida</taxon>
        <taxon>eudicotyledons</taxon>
        <taxon>Gunneridae</taxon>
        <taxon>Pentapetalae</taxon>
        <taxon>asterids</taxon>
        <taxon>lamiids</taxon>
        <taxon>Solanales</taxon>
        <taxon>Convolvulaceae</taxon>
        <taxon>Cuscuteae</taxon>
        <taxon>Cuscuta</taxon>
        <taxon>Cuscuta subgen. Grammica</taxon>
        <taxon>Cuscuta sect. Cleistogrammica</taxon>
    </lineage>
</organism>
<dbReference type="Pfam" id="PF13041">
    <property type="entry name" value="PPR_2"/>
    <property type="match status" value="2"/>
</dbReference>
<dbReference type="InterPro" id="IPR011990">
    <property type="entry name" value="TPR-like_helical_dom_sf"/>
</dbReference>
<feature type="repeat" description="PPR" evidence="3">
    <location>
        <begin position="183"/>
        <end position="217"/>
    </location>
</feature>
<evidence type="ECO:0000256" key="2">
    <source>
        <dbReference type="ARBA" id="ARBA00061659"/>
    </source>
</evidence>
<dbReference type="InterPro" id="IPR046960">
    <property type="entry name" value="PPR_At4g14850-like_plant"/>
</dbReference>
<gene>
    <name evidence="4" type="ORF">CCAM_LOCUS13496</name>
</gene>
<dbReference type="Proteomes" id="UP000595140">
    <property type="component" value="Unassembled WGS sequence"/>
</dbReference>
<evidence type="ECO:0008006" key="6">
    <source>
        <dbReference type="Google" id="ProtNLM"/>
    </source>
</evidence>
<dbReference type="FunFam" id="1.25.40.10:FF:000277">
    <property type="entry name" value="Pentatricopeptide repeat-containing protein, mitochondrial"/>
    <property type="match status" value="1"/>
</dbReference>
<evidence type="ECO:0000313" key="5">
    <source>
        <dbReference type="Proteomes" id="UP000595140"/>
    </source>
</evidence>
<dbReference type="EMBL" id="OOIL02001058">
    <property type="protein sequence ID" value="VFQ71720.1"/>
    <property type="molecule type" value="Genomic_DNA"/>
</dbReference>
<dbReference type="GO" id="GO:0016556">
    <property type="term" value="P:mRNA modification"/>
    <property type="evidence" value="ECO:0007669"/>
    <property type="project" value="UniProtKB-ARBA"/>
</dbReference>
<sequence length="730" mass="81545">MQRQLRNCVLRPPTKLLPCLHFNRLLGFLVSCKSSALSSFFHTQKNPHLLQFPYVHDSREGLRTLKQVHASLIVSYGHRLSAGAVSLLAPLYAKFYEIHHAVLLLSSLQEPCTHHWNRVLKSCVDLGLVESAFCVYKRMREDGISHDNYTLPIVNRAVALSYGSNWYGKSIHGLSFKISFDLDVYFCNTLIESYTKSGGLVDAFKVFEGMPQRDMVSWTSIISGLVSQGAGFEAFRLFREMKKEIPPNSVTIIVVLKACSRLLECTQIHCYVIKNGLLIDMSIKNSIMKCYSNVFSVNEAEALFTELENADVVSWNIIISLYSLTGEVEKMIYCFGKMLAEVEPSVETLTTLVSGLSSGGHLAQGSQIHCLSLKTGLLDDILKSSLLNFYAKCNDVERSTRLFGEIVWKNSVVWGAMMNGLIENGHFKEAVEVFLKMLASGHKPVFENLKNLVIAYTNMGALQLGKGVHGYLIRNMFFYTSDAADNSLKTSILNMYIKCGNISTARICFDRMVSPRDIVAWTSMIEGYGTHGLGSEAVRLFHDMSKEGTKPNGVTFLSLLSACSHSGLLVEGVEIFHSMKTKFGVEPDLNHYTCIVDLLGRGGKVKEALTMVMKLVVSPDSRVWGALLSAASRTDNYKKVAEYACERIVGLEPDNAGYYTLYSNVQASSERWDEVECIRSFIKHKFSVKKPGWSCIEAGGMLHGFISGDRSHPQIREIHQVLISFSRKMV</sequence>
<proteinExistence type="inferred from homology"/>
<dbReference type="GO" id="GO:0003723">
    <property type="term" value="F:RNA binding"/>
    <property type="evidence" value="ECO:0007669"/>
    <property type="project" value="InterPro"/>
</dbReference>
<dbReference type="InterPro" id="IPR002885">
    <property type="entry name" value="PPR_rpt"/>
</dbReference>
<protein>
    <recommendedName>
        <fullName evidence="6">Pentacotripeptide-repeat region of PRORP domain-containing protein</fullName>
    </recommendedName>
</protein>
<name>A0A484L610_9ASTE</name>